<dbReference type="Proteomes" id="UP000199435">
    <property type="component" value="Unassembled WGS sequence"/>
</dbReference>
<name>A0A1C3V2A1_9HYPH</name>
<organism evidence="1 2">
    <name type="scientific">Rhizobium miluonense</name>
    <dbReference type="NCBI Taxonomy" id="411945"/>
    <lineage>
        <taxon>Bacteria</taxon>
        <taxon>Pseudomonadati</taxon>
        <taxon>Pseudomonadota</taxon>
        <taxon>Alphaproteobacteria</taxon>
        <taxon>Hyphomicrobiales</taxon>
        <taxon>Rhizobiaceae</taxon>
        <taxon>Rhizobium/Agrobacterium group</taxon>
        <taxon>Rhizobium</taxon>
    </lineage>
</organism>
<gene>
    <name evidence="1" type="ORF">GA0061102_100837</name>
</gene>
<dbReference type="STRING" id="411945.GA0061102_100837"/>
<evidence type="ECO:0000313" key="2">
    <source>
        <dbReference type="Proteomes" id="UP000199435"/>
    </source>
</evidence>
<keyword evidence="2" id="KW-1185">Reference proteome</keyword>
<dbReference type="EMBL" id="FMAH01000008">
    <property type="protein sequence ID" value="SCB21784.1"/>
    <property type="molecule type" value="Genomic_DNA"/>
</dbReference>
<protein>
    <submittedName>
        <fullName evidence="1">Uncharacterized protein</fullName>
    </submittedName>
</protein>
<dbReference type="AlphaFoldDB" id="A0A1C3V2A1"/>
<proteinExistence type="predicted"/>
<accession>A0A1C3V2A1</accession>
<evidence type="ECO:0000313" key="1">
    <source>
        <dbReference type="EMBL" id="SCB21784.1"/>
    </source>
</evidence>
<sequence>MKATNTEPAISSRLCLEGAAEIRPDTEIMPEHIEQRAPPTGIDVVRSRYDYIPMRMNPDHPRFDDPERLLPLRGPFAGCVRGDDLRFKLDRTFGYARRPDKVRRLRRKAGYIEFISLEAIADFFLMGGERGCGQ</sequence>
<reference evidence="2" key="1">
    <citation type="submission" date="2016-08" db="EMBL/GenBank/DDBJ databases">
        <authorList>
            <person name="Varghese N."/>
            <person name="Submissions Spin"/>
        </authorList>
    </citation>
    <scope>NUCLEOTIDE SEQUENCE [LARGE SCALE GENOMIC DNA]</scope>
    <source>
        <strain evidence="2">HAMBI 2971</strain>
    </source>
</reference>